<dbReference type="SUPFAM" id="SSF52540">
    <property type="entry name" value="P-loop containing nucleoside triphosphate hydrolases"/>
    <property type="match status" value="1"/>
</dbReference>
<keyword evidence="2 3" id="KW-0040">ANK repeat</keyword>
<dbReference type="Pfam" id="PF24883">
    <property type="entry name" value="NPHP3_N"/>
    <property type="match status" value="1"/>
</dbReference>
<dbReference type="InterPro" id="IPR056884">
    <property type="entry name" value="NPHP3-like_N"/>
</dbReference>
<dbReference type="PANTHER" id="PTHR24198">
    <property type="entry name" value="ANKYRIN REPEAT AND PROTEIN KINASE DOMAIN-CONTAINING PROTEIN"/>
    <property type="match status" value="1"/>
</dbReference>
<dbReference type="SUPFAM" id="SSF48403">
    <property type="entry name" value="Ankyrin repeat"/>
    <property type="match status" value="1"/>
</dbReference>
<feature type="repeat" description="ANK" evidence="3">
    <location>
        <begin position="782"/>
        <end position="814"/>
    </location>
</feature>
<dbReference type="Gene3D" id="1.25.40.20">
    <property type="entry name" value="Ankyrin repeat-containing domain"/>
    <property type="match status" value="2"/>
</dbReference>
<dbReference type="OrthoDB" id="5989012at2759"/>
<dbReference type="KEGG" id="cvn:111107447"/>
<evidence type="ECO:0000256" key="1">
    <source>
        <dbReference type="ARBA" id="ARBA00022737"/>
    </source>
</evidence>
<keyword evidence="5" id="KW-1185">Reference proteome</keyword>
<dbReference type="PROSITE" id="PS50088">
    <property type="entry name" value="ANK_REPEAT"/>
    <property type="match status" value="1"/>
</dbReference>
<dbReference type="InterPro" id="IPR027417">
    <property type="entry name" value="P-loop_NTPase"/>
</dbReference>
<name>A0A8B8B6M3_CRAVI</name>
<evidence type="ECO:0000259" key="4">
    <source>
        <dbReference type="Pfam" id="PF24883"/>
    </source>
</evidence>
<dbReference type="PANTHER" id="PTHR24198:SF165">
    <property type="entry name" value="ANKYRIN REPEAT-CONTAINING PROTEIN-RELATED"/>
    <property type="match status" value="1"/>
</dbReference>
<proteinExistence type="predicted"/>
<dbReference type="InterPro" id="IPR027897">
    <property type="entry name" value="DUF4559"/>
</dbReference>
<dbReference type="InterPro" id="IPR002110">
    <property type="entry name" value="Ankyrin_rpt"/>
</dbReference>
<dbReference type="Pfam" id="PF12796">
    <property type="entry name" value="Ank_2"/>
    <property type="match status" value="1"/>
</dbReference>
<protein>
    <submittedName>
        <fullName evidence="6">Ankyrin repeat domain-containing protein 50-like</fullName>
    </submittedName>
</protein>
<dbReference type="RefSeq" id="XP_022298364.1">
    <property type="nucleotide sequence ID" value="XM_022442656.1"/>
</dbReference>
<dbReference type="SMART" id="SM00248">
    <property type="entry name" value="ANK"/>
    <property type="match status" value="4"/>
</dbReference>
<evidence type="ECO:0000256" key="3">
    <source>
        <dbReference type="PROSITE-ProRule" id="PRU00023"/>
    </source>
</evidence>
<reference evidence="6" key="1">
    <citation type="submission" date="2025-08" db="UniProtKB">
        <authorList>
            <consortium name="RefSeq"/>
        </authorList>
    </citation>
    <scope>IDENTIFICATION</scope>
    <source>
        <tissue evidence="6">Whole sample</tissue>
    </source>
</reference>
<keyword evidence="1" id="KW-0677">Repeat</keyword>
<dbReference type="Pfam" id="PF15112">
    <property type="entry name" value="DUF4559"/>
    <property type="match status" value="1"/>
</dbReference>
<dbReference type="GeneID" id="111107447"/>
<organism evidence="5 6">
    <name type="scientific">Crassostrea virginica</name>
    <name type="common">Eastern oyster</name>
    <dbReference type="NCBI Taxonomy" id="6565"/>
    <lineage>
        <taxon>Eukaryota</taxon>
        <taxon>Metazoa</taxon>
        <taxon>Spiralia</taxon>
        <taxon>Lophotrochozoa</taxon>
        <taxon>Mollusca</taxon>
        <taxon>Bivalvia</taxon>
        <taxon>Autobranchia</taxon>
        <taxon>Pteriomorphia</taxon>
        <taxon>Ostreida</taxon>
        <taxon>Ostreoidea</taxon>
        <taxon>Ostreidae</taxon>
        <taxon>Crassostrea</taxon>
    </lineage>
</organism>
<dbReference type="InterPro" id="IPR036770">
    <property type="entry name" value="Ankyrin_rpt-contain_sf"/>
</dbReference>
<evidence type="ECO:0000256" key="2">
    <source>
        <dbReference type="ARBA" id="ARBA00023043"/>
    </source>
</evidence>
<evidence type="ECO:0000313" key="6">
    <source>
        <dbReference type="RefSeq" id="XP_022298364.1"/>
    </source>
</evidence>
<gene>
    <name evidence="6" type="primary">LOC111107447</name>
</gene>
<accession>A0A8B8B6M3</accession>
<sequence>MASGLDQSETKFNNYVALITALKLTKEGLEEYVNIAMKDMYKKISNKCRGYLDCRDNCSKMHVANFDKWCDTCEKWREEIALYMRNKERISVVHWNKFESMIWSGGDKLTAINQVANVFVHECRNPMVSVTDDFSSIISLLENCKYFSIERNLLLNVRKVRNKYFAHNGTFTVEENDLVKCLDVLSGFLNNRSLQANSKCKQTYKKICDLKLKSKRENVIEISNISPMVYNLVRLHHDKPTIVLERVDDIISNKHSTFVKRQPYRRFDLILLYFFLFYQFIMHGNLTDDIEDKDCKTMDFHYPWTSDLNFKPYLTNLNDFVGREWMLEDLSYELLKTERRGMLVAAELGFGKSALISHIACSHDKQSSGFPIFEKTTVIHLCKYDSNLTLNPGVFVRNMAGKLSELYPEFGNIINTDSTASSYLFSSKCLEDPNGCFDYVILYPLQEAKIVQRSLMIIIIDALDECIEVGSKNIFSLLRQKIYQLPPNIKFLFTSRNISNIKGNLPPGVSVYQTPLFWKNNLNDIKRYLIKKLENNTVSEQFQEMLSRSGFNDVIEKLAELVGENFLFLVHALDFWIKEGNVNYQPKTVENIYQMNVIRILGKNENLINDTRSIFEILCASHGSINETLLFNVLNIESERKIFVTRLLSNELSHFVQKSSGKIFFTNGRIADFFSKQNNIENDFFFLQKNGHRMLALYWLNYFEKHPSKISLAMIMDMFKHAAGSKNQSLNDQLTGAVRRHLHITTRTFLKHYIAASSNSYDAMLLAIESTHEIDIDVRDQDNLTAAYIAAAYGNDKSLAALIENGADLDYQRSQPVLSKILPNQDPIHLSKYTFQWGYNLANIASQNGHADIIELLLKHKVNVCHENSVALNSFHLAAEHGHISILRMLISSSKCNWSSSFQTSLYLAAKTGHLHVVKYLLSLNVVDTCIPCLDKINWIPNGKSLPYACDMALLSPEWRHTAFQQMPRQKVKP</sequence>
<evidence type="ECO:0000313" key="5">
    <source>
        <dbReference type="Proteomes" id="UP000694844"/>
    </source>
</evidence>
<dbReference type="AlphaFoldDB" id="A0A8B8B6M3"/>
<dbReference type="Proteomes" id="UP000694844">
    <property type="component" value="Chromosome 8"/>
</dbReference>
<feature type="domain" description="Nephrocystin 3-like N-terminal" evidence="4">
    <location>
        <begin position="324"/>
        <end position="496"/>
    </location>
</feature>